<dbReference type="EMBL" id="JAJNOC010000001">
    <property type="protein sequence ID" value="MCD2514803.1"/>
    <property type="molecule type" value="Genomic_DNA"/>
</dbReference>
<protein>
    <recommendedName>
        <fullName evidence="5 15">NAD(P) transhydrogenase subunit beta</fullName>
        <ecNumber evidence="4 15">7.1.1.1</ecNumber>
    </recommendedName>
    <alternativeName>
        <fullName evidence="15">Nicotinamide nucleotide transhydrogenase subunit beta</fullName>
    </alternativeName>
</protein>
<evidence type="ECO:0000256" key="7">
    <source>
        <dbReference type="ARBA" id="ARBA00022519"/>
    </source>
</evidence>
<dbReference type="PIRSF" id="PIRSF000204">
    <property type="entry name" value="PNTB"/>
    <property type="match status" value="1"/>
</dbReference>
<keyword evidence="7 15" id="KW-0997">Cell inner membrane</keyword>
<dbReference type="SUPFAM" id="SSF52467">
    <property type="entry name" value="DHS-like NAD/FAD-binding domain"/>
    <property type="match status" value="1"/>
</dbReference>
<feature type="transmembrane region" description="Helical" evidence="16">
    <location>
        <begin position="140"/>
        <end position="163"/>
    </location>
</feature>
<dbReference type="RefSeq" id="WP_231056151.1">
    <property type="nucleotide sequence ID" value="NZ_JAJNOC010000001.1"/>
</dbReference>
<evidence type="ECO:0000313" key="19">
    <source>
        <dbReference type="Proteomes" id="UP001179361"/>
    </source>
</evidence>
<feature type="transmembrane region" description="Helical" evidence="16">
    <location>
        <begin position="262"/>
        <end position="282"/>
    </location>
</feature>
<reference evidence="18" key="1">
    <citation type="submission" date="2021-11" db="EMBL/GenBank/DDBJ databases">
        <title>The complete genome of Massilia sp sp. G4R7.</title>
        <authorList>
            <person name="Liu L."/>
            <person name="Yue J."/>
            <person name="Yuan J."/>
            <person name="Yang F."/>
            <person name="Li L."/>
        </authorList>
    </citation>
    <scope>NUCLEOTIDE SEQUENCE</scope>
    <source>
        <strain evidence="18">G4R7</strain>
    </source>
</reference>
<evidence type="ECO:0000256" key="11">
    <source>
        <dbReference type="ARBA" id="ARBA00022989"/>
    </source>
</evidence>
<dbReference type="Gene3D" id="3.40.50.1220">
    <property type="entry name" value="TPP-binding domain"/>
    <property type="match status" value="1"/>
</dbReference>
<feature type="transmembrane region" description="Helical" evidence="16">
    <location>
        <begin position="99"/>
        <end position="120"/>
    </location>
</feature>
<evidence type="ECO:0000256" key="10">
    <source>
        <dbReference type="ARBA" id="ARBA00022967"/>
    </source>
</evidence>
<feature type="transmembrane region" description="Helical" evidence="16">
    <location>
        <begin position="184"/>
        <end position="207"/>
    </location>
</feature>
<evidence type="ECO:0000256" key="9">
    <source>
        <dbReference type="ARBA" id="ARBA00022857"/>
    </source>
</evidence>
<feature type="domain" description="NADP transhydrogenase beta-like" evidence="17">
    <location>
        <begin position="10"/>
        <end position="482"/>
    </location>
</feature>
<evidence type="ECO:0000256" key="3">
    <source>
        <dbReference type="ARBA" id="ARBA00007919"/>
    </source>
</evidence>
<evidence type="ECO:0000259" key="17">
    <source>
        <dbReference type="Pfam" id="PF02233"/>
    </source>
</evidence>
<sequence>MNYISMNVVTLFYLVASVCFIQALKGLSSPSTARIGNTFGMAGMGIAVLTTVALIFKLQAELVTGHGMGFPLVILGVVVGGAIGAVAAKKVEMTKMPELVAAMHSLIGLAAVCIAVAAVSEPWAFNIASRDAPLPFGNRLELFIGTFVGAVTFSGSVIAFGKLSGKYKFRLFQGAPVRFAGQHILNLVLAIAIIALGLMFCFADGVAPSWTPFVIMAALSFVLGVLIIIPIGGADMPVVVSMLNSYSGWAAAGIGFSLNNSMLIIAGSLVGSSGAILSYIMCKAMNRSFFNVILGGFGGEASVDTGEAKEQRPVKSGSADDAAFILQNAESVIIVPGYGLAVARAQHSVKELVDKLTEHGVQVRYAIHPVAGRMPGHMNVLLAEAEVPYDQVAEMEDINGEFGQTDVVLVLGANDVVNPAAKDPKSPIAGMPILEAYKAKSIIVNKRSMASGYAGLDNELFYQPNTMMVFGDAKRVIESMVKAVE</sequence>
<feature type="transmembrane region" description="Helical" evidence="16">
    <location>
        <begin position="6"/>
        <end position="24"/>
    </location>
</feature>
<dbReference type="InterPro" id="IPR012136">
    <property type="entry name" value="NADH_DH_b"/>
</dbReference>
<keyword evidence="8 16" id="KW-0812">Transmembrane</keyword>
<keyword evidence="19" id="KW-1185">Reference proteome</keyword>
<evidence type="ECO:0000313" key="18">
    <source>
        <dbReference type="EMBL" id="MCD2514803.1"/>
    </source>
</evidence>
<evidence type="ECO:0000256" key="16">
    <source>
        <dbReference type="SAM" id="Phobius"/>
    </source>
</evidence>
<evidence type="ECO:0000256" key="12">
    <source>
        <dbReference type="ARBA" id="ARBA00023027"/>
    </source>
</evidence>
<evidence type="ECO:0000256" key="13">
    <source>
        <dbReference type="ARBA" id="ARBA00023136"/>
    </source>
</evidence>
<dbReference type="EC" id="7.1.1.1" evidence="4 15"/>
<accession>A0ABS8PZU3</accession>
<dbReference type="InterPro" id="IPR034300">
    <property type="entry name" value="PNTB-like"/>
</dbReference>
<keyword evidence="11 16" id="KW-1133">Transmembrane helix</keyword>
<keyword evidence="13 15" id="KW-0472">Membrane</keyword>
<evidence type="ECO:0000256" key="8">
    <source>
        <dbReference type="ARBA" id="ARBA00022692"/>
    </source>
</evidence>
<gene>
    <name evidence="18" type="ORF">LQ564_00570</name>
</gene>
<dbReference type="PANTHER" id="PTHR44758">
    <property type="entry name" value="NAD(P) TRANSHYDROGENASE SUBUNIT BETA"/>
    <property type="match status" value="1"/>
</dbReference>
<evidence type="ECO:0000256" key="14">
    <source>
        <dbReference type="ARBA" id="ARBA00048202"/>
    </source>
</evidence>
<dbReference type="PANTHER" id="PTHR44758:SF1">
    <property type="entry name" value="NAD(P) TRANSHYDROGENASE SUBUNIT BETA"/>
    <property type="match status" value="1"/>
</dbReference>
<comment type="similarity">
    <text evidence="3 15">Belongs to the PNT beta subunit family.</text>
</comment>
<keyword evidence="12 15" id="KW-0520">NAD</keyword>
<feature type="transmembrane region" description="Helical" evidence="16">
    <location>
        <begin position="36"/>
        <end position="56"/>
    </location>
</feature>
<keyword evidence="10 15" id="KW-1278">Translocase</keyword>
<proteinExistence type="inferred from homology"/>
<feature type="transmembrane region" description="Helical" evidence="16">
    <location>
        <begin position="238"/>
        <end position="256"/>
    </location>
</feature>
<organism evidence="18 19">
    <name type="scientific">Massilia phyllostachyos</name>
    <dbReference type="NCBI Taxonomy" id="2898585"/>
    <lineage>
        <taxon>Bacteria</taxon>
        <taxon>Pseudomonadati</taxon>
        <taxon>Pseudomonadota</taxon>
        <taxon>Betaproteobacteria</taxon>
        <taxon>Burkholderiales</taxon>
        <taxon>Oxalobacteraceae</taxon>
        <taxon>Telluria group</taxon>
        <taxon>Massilia</taxon>
    </lineage>
</organism>
<comment type="caution">
    <text evidence="18">The sequence shown here is derived from an EMBL/GenBank/DDBJ whole genome shotgun (WGS) entry which is preliminary data.</text>
</comment>
<evidence type="ECO:0000256" key="1">
    <source>
        <dbReference type="ARBA" id="ARBA00003943"/>
    </source>
</evidence>
<evidence type="ECO:0000256" key="5">
    <source>
        <dbReference type="ARBA" id="ARBA00014581"/>
    </source>
</evidence>
<comment type="catalytic activity">
    <reaction evidence="14 15">
        <text>NAD(+) + NADPH + H(+)(in) = NADH + NADP(+) + H(+)(out)</text>
        <dbReference type="Rhea" id="RHEA:47992"/>
        <dbReference type="ChEBI" id="CHEBI:15378"/>
        <dbReference type="ChEBI" id="CHEBI:57540"/>
        <dbReference type="ChEBI" id="CHEBI:57783"/>
        <dbReference type="ChEBI" id="CHEBI:57945"/>
        <dbReference type="ChEBI" id="CHEBI:58349"/>
        <dbReference type="EC" id="7.1.1.1"/>
    </reaction>
</comment>
<evidence type="ECO:0000256" key="6">
    <source>
        <dbReference type="ARBA" id="ARBA00022475"/>
    </source>
</evidence>
<comment type="function">
    <text evidence="1 15">The transhydrogenation between NADH and NADP is coupled to respiration and ATP hydrolysis and functions as a proton pump across the membrane.</text>
</comment>
<feature type="transmembrane region" description="Helical" evidence="16">
    <location>
        <begin position="68"/>
        <end position="87"/>
    </location>
</feature>
<evidence type="ECO:0000256" key="15">
    <source>
        <dbReference type="PIRNR" id="PIRNR000204"/>
    </source>
</evidence>
<comment type="subcellular location">
    <subcellularLocation>
        <location evidence="2">Cell inner membrane</location>
        <topology evidence="2">Multi-pass membrane protein</topology>
    </subcellularLocation>
</comment>
<keyword evidence="6 15" id="KW-1003">Cell membrane</keyword>
<evidence type="ECO:0000256" key="4">
    <source>
        <dbReference type="ARBA" id="ARBA00012943"/>
    </source>
</evidence>
<feature type="transmembrane region" description="Helical" evidence="16">
    <location>
        <begin position="213"/>
        <end position="231"/>
    </location>
</feature>
<dbReference type="Proteomes" id="UP001179361">
    <property type="component" value="Unassembled WGS sequence"/>
</dbReference>
<name>A0ABS8PZU3_9BURK</name>
<keyword evidence="9 15" id="KW-0521">NADP</keyword>
<dbReference type="InterPro" id="IPR029035">
    <property type="entry name" value="DHS-like_NAD/FAD-binding_dom"/>
</dbReference>
<evidence type="ECO:0000256" key="2">
    <source>
        <dbReference type="ARBA" id="ARBA00004429"/>
    </source>
</evidence>
<dbReference type="Pfam" id="PF02233">
    <property type="entry name" value="PNTB"/>
    <property type="match status" value="1"/>
</dbReference>